<dbReference type="PANTHER" id="PTHR47354">
    <property type="entry name" value="NADH OXIDOREDUCTASE HCR"/>
    <property type="match status" value="1"/>
</dbReference>
<organism evidence="9 10">
    <name type="scientific">Pseudorhodoferax soli</name>
    <dbReference type="NCBI Taxonomy" id="545864"/>
    <lineage>
        <taxon>Bacteria</taxon>
        <taxon>Pseudomonadati</taxon>
        <taxon>Pseudomonadota</taxon>
        <taxon>Betaproteobacteria</taxon>
        <taxon>Burkholderiales</taxon>
        <taxon>Comamonadaceae</taxon>
    </lineage>
</organism>
<keyword evidence="6" id="KW-0411">Iron-sulfur</keyword>
<dbReference type="Pfam" id="PF00175">
    <property type="entry name" value="NAD_binding_1"/>
    <property type="match status" value="1"/>
</dbReference>
<evidence type="ECO:0000259" key="7">
    <source>
        <dbReference type="PROSITE" id="PS51085"/>
    </source>
</evidence>
<dbReference type="AlphaFoldDB" id="A0A368XHT3"/>
<keyword evidence="4" id="KW-0560">Oxidoreductase</keyword>
<dbReference type="InterPro" id="IPR039261">
    <property type="entry name" value="FNR_nucleotide-bd"/>
</dbReference>
<dbReference type="InterPro" id="IPR001433">
    <property type="entry name" value="OxRdtase_FAD/NAD-bd"/>
</dbReference>
<dbReference type="GO" id="GO:0051537">
    <property type="term" value="F:2 iron, 2 sulfur cluster binding"/>
    <property type="evidence" value="ECO:0007669"/>
    <property type="project" value="UniProtKB-KW"/>
</dbReference>
<dbReference type="GO" id="GO:0032259">
    <property type="term" value="P:methylation"/>
    <property type="evidence" value="ECO:0007669"/>
    <property type="project" value="UniProtKB-KW"/>
</dbReference>
<evidence type="ECO:0000256" key="2">
    <source>
        <dbReference type="ARBA" id="ARBA00022714"/>
    </source>
</evidence>
<dbReference type="SUPFAM" id="SSF54292">
    <property type="entry name" value="2Fe-2S ferredoxin-like"/>
    <property type="match status" value="1"/>
</dbReference>
<feature type="domain" description="FAD-binding FR-type" evidence="8">
    <location>
        <begin position="1"/>
        <end position="103"/>
    </location>
</feature>
<dbReference type="InterPro" id="IPR036010">
    <property type="entry name" value="2Fe-2S_ferredoxin-like_sf"/>
</dbReference>
<evidence type="ECO:0000256" key="5">
    <source>
        <dbReference type="ARBA" id="ARBA00023004"/>
    </source>
</evidence>
<protein>
    <submittedName>
        <fullName evidence="9">Vanillate O-demethylase ferredoxin subunit</fullName>
    </submittedName>
</protein>
<dbReference type="PROSITE" id="PS51085">
    <property type="entry name" value="2FE2S_FER_2"/>
    <property type="match status" value="1"/>
</dbReference>
<dbReference type="InterPro" id="IPR006058">
    <property type="entry name" value="2Fe2S_fd_BS"/>
</dbReference>
<reference evidence="9 10" key="1">
    <citation type="submission" date="2018-07" db="EMBL/GenBank/DDBJ databases">
        <title>Genomic Encyclopedia of Type Strains, Phase IV (KMG-IV): sequencing the most valuable type-strain genomes for metagenomic binning, comparative biology and taxonomic classification.</title>
        <authorList>
            <person name="Goeker M."/>
        </authorList>
    </citation>
    <scope>NUCLEOTIDE SEQUENCE [LARGE SCALE GENOMIC DNA]</scope>
    <source>
        <strain evidence="9 10">DSM 21634</strain>
    </source>
</reference>
<dbReference type="OrthoDB" id="370747at2"/>
<dbReference type="GO" id="GO:0046872">
    <property type="term" value="F:metal ion binding"/>
    <property type="evidence" value="ECO:0007669"/>
    <property type="project" value="UniProtKB-KW"/>
</dbReference>
<evidence type="ECO:0000259" key="8">
    <source>
        <dbReference type="PROSITE" id="PS51384"/>
    </source>
</evidence>
<dbReference type="GO" id="GO:0016491">
    <property type="term" value="F:oxidoreductase activity"/>
    <property type="evidence" value="ECO:0007669"/>
    <property type="project" value="UniProtKB-KW"/>
</dbReference>
<dbReference type="PROSITE" id="PS00197">
    <property type="entry name" value="2FE2S_FER_1"/>
    <property type="match status" value="1"/>
</dbReference>
<keyword evidence="5" id="KW-0408">Iron</keyword>
<keyword evidence="2" id="KW-0001">2Fe-2S</keyword>
<feature type="domain" description="2Fe-2S ferredoxin-type" evidence="7">
    <location>
        <begin position="229"/>
        <end position="314"/>
    </location>
</feature>
<dbReference type="PROSITE" id="PS51384">
    <property type="entry name" value="FAD_FR"/>
    <property type="match status" value="1"/>
</dbReference>
<dbReference type="PRINTS" id="PR00409">
    <property type="entry name" value="PHDIOXRDTASE"/>
</dbReference>
<dbReference type="Pfam" id="PF00111">
    <property type="entry name" value="Fer2"/>
    <property type="match status" value="1"/>
</dbReference>
<dbReference type="InterPro" id="IPR012675">
    <property type="entry name" value="Beta-grasp_dom_sf"/>
</dbReference>
<evidence type="ECO:0000313" key="9">
    <source>
        <dbReference type="EMBL" id="RCW67513.1"/>
    </source>
</evidence>
<keyword evidence="3" id="KW-0479">Metal-binding</keyword>
<comment type="caution">
    <text evidence="9">The sequence shown here is derived from an EMBL/GenBank/DDBJ whole genome shotgun (WGS) entry which is preliminary data.</text>
</comment>
<dbReference type="GO" id="GO:0008168">
    <property type="term" value="F:methyltransferase activity"/>
    <property type="evidence" value="ECO:0007669"/>
    <property type="project" value="UniProtKB-KW"/>
</dbReference>
<keyword evidence="10" id="KW-1185">Reference proteome</keyword>
<accession>A0A368XHT3</accession>
<dbReference type="Gene3D" id="3.40.50.80">
    <property type="entry name" value="Nucleotide-binding domain of ferredoxin-NADP reductase (FNR) module"/>
    <property type="match status" value="1"/>
</dbReference>
<sequence length="314" mass="33920">MDRLVVRVEAVRREAQDVHSYELRRPDGAALPPFEAGAHIDLHLAEGLVRSYSLTNAQTERQRYVVAVGRQADGRGGSRFVHERLQVGTVLPIGLPRNHFALREDAAHSVLIAGGIGITPLRAMHARLAQLGRTWELHYACRRSDRAAFARELQALAPHRVHLHFGDAAGGRLDIARTVQAAPAGAHFYCCGPQAMLQAFEQATAGLPAERVHLERFAPLQPAAAQGSFVVELVRSGRRLTVAAGTTILDTLLAHGVDAPYSCMQGICGACETRVLGGVPEHRDSVLGEAECSANQSMMVCCSGARSPVLWLDL</sequence>
<name>A0A368XHT3_9BURK</name>
<keyword evidence="9" id="KW-0808">Transferase</keyword>
<dbReference type="Gene3D" id="2.40.30.10">
    <property type="entry name" value="Translation factors"/>
    <property type="match status" value="1"/>
</dbReference>
<dbReference type="InterPro" id="IPR017938">
    <property type="entry name" value="Riboflavin_synthase-like_b-brl"/>
</dbReference>
<dbReference type="CDD" id="cd00207">
    <property type="entry name" value="fer2"/>
    <property type="match status" value="1"/>
</dbReference>
<evidence type="ECO:0000256" key="4">
    <source>
        <dbReference type="ARBA" id="ARBA00023002"/>
    </source>
</evidence>
<dbReference type="Gene3D" id="3.10.20.30">
    <property type="match status" value="1"/>
</dbReference>
<dbReference type="InterPro" id="IPR001041">
    <property type="entry name" value="2Fe-2S_ferredoxin-type"/>
</dbReference>
<dbReference type="Proteomes" id="UP000252884">
    <property type="component" value="Unassembled WGS sequence"/>
</dbReference>
<keyword evidence="9" id="KW-0489">Methyltransferase</keyword>
<proteinExistence type="predicted"/>
<evidence type="ECO:0000256" key="1">
    <source>
        <dbReference type="ARBA" id="ARBA00022630"/>
    </source>
</evidence>
<dbReference type="PANTHER" id="PTHR47354:SF1">
    <property type="entry name" value="CARNITINE MONOOXYGENASE REDUCTASE SUBUNIT"/>
    <property type="match status" value="1"/>
</dbReference>
<dbReference type="InterPro" id="IPR050415">
    <property type="entry name" value="MRET"/>
</dbReference>
<keyword evidence="1" id="KW-0285">Flavoprotein</keyword>
<gene>
    <name evidence="9" type="ORF">DES41_109236</name>
</gene>
<dbReference type="SUPFAM" id="SSF63380">
    <property type="entry name" value="Riboflavin synthase domain-like"/>
    <property type="match status" value="1"/>
</dbReference>
<dbReference type="CDD" id="cd06185">
    <property type="entry name" value="PDR_like"/>
    <property type="match status" value="1"/>
</dbReference>
<evidence type="ECO:0000256" key="3">
    <source>
        <dbReference type="ARBA" id="ARBA00022723"/>
    </source>
</evidence>
<evidence type="ECO:0000256" key="6">
    <source>
        <dbReference type="ARBA" id="ARBA00023014"/>
    </source>
</evidence>
<dbReference type="InterPro" id="IPR017927">
    <property type="entry name" value="FAD-bd_FR_type"/>
</dbReference>
<dbReference type="EMBL" id="QPJK01000009">
    <property type="protein sequence ID" value="RCW67513.1"/>
    <property type="molecule type" value="Genomic_DNA"/>
</dbReference>
<dbReference type="SUPFAM" id="SSF52343">
    <property type="entry name" value="Ferredoxin reductase-like, C-terminal NADP-linked domain"/>
    <property type="match status" value="1"/>
</dbReference>
<evidence type="ECO:0000313" key="10">
    <source>
        <dbReference type="Proteomes" id="UP000252884"/>
    </source>
</evidence>